<dbReference type="EMBL" id="NXGX01000008">
    <property type="protein sequence ID" value="PKR56963.1"/>
    <property type="molecule type" value="Genomic_DNA"/>
</dbReference>
<dbReference type="NCBIfam" id="TIGR00255">
    <property type="entry name" value="YicC/YloC family endoribonuclease"/>
    <property type="match status" value="1"/>
</dbReference>
<dbReference type="InterPro" id="IPR013527">
    <property type="entry name" value="YicC-like_N"/>
</dbReference>
<evidence type="ECO:0000256" key="2">
    <source>
        <dbReference type="ARBA" id="ARBA00022722"/>
    </source>
</evidence>
<keyword evidence="2" id="KW-0540">Nuclease</keyword>
<comment type="caution">
    <text evidence="8">The sequence shown here is derived from an EMBL/GenBank/DDBJ whole genome shotgun (WGS) entry which is preliminary data.</text>
</comment>
<proteinExistence type="inferred from homology"/>
<keyword evidence="3" id="KW-0255">Endonuclease</keyword>
<dbReference type="GO" id="GO:0016787">
    <property type="term" value="F:hydrolase activity"/>
    <property type="evidence" value="ECO:0007669"/>
    <property type="project" value="UniProtKB-KW"/>
</dbReference>
<comment type="similarity">
    <text evidence="5">Belongs to the YicC/YloC family.</text>
</comment>
<dbReference type="InterPro" id="IPR005229">
    <property type="entry name" value="YicC/YloC-like"/>
</dbReference>
<evidence type="ECO:0000313" key="8">
    <source>
        <dbReference type="EMBL" id="PKR56963.1"/>
    </source>
</evidence>
<protein>
    <submittedName>
        <fullName evidence="8">YicC family protein</fullName>
    </submittedName>
</protein>
<gene>
    <name evidence="8" type="ORF">COO92_18465</name>
</gene>
<dbReference type="Pfam" id="PF08340">
    <property type="entry name" value="YicC-like_C"/>
    <property type="match status" value="1"/>
</dbReference>
<dbReference type="PANTHER" id="PTHR30636">
    <property type="entry name" value="UPF0701 PROTEIN YICC"/>
    <property type="match status" value="1"/>
</dbReference>
<evidence type="ECO:0000256" key="1">
    <source>
        <dbReference type="ARBA" id="ARBA00001968"/>
    </source>
</evidence>
<comment type="cofactor">
    <cofactor evidence="1">
        <name>a divalent metal cation</name>
        <dbReference type="ChEBI" id="CHEBI:60240"/>
    </cofactor>
</comment>
<dbReference type="RefSeq" id="WP_101304465.1">
    <property type="nucleotide sequence ID" value="NZ_NXGX01000008.1"/>
</dbReference>
<evidence type="ECO:0000313" key="9">
    <source>
        <dbReference type="Proteomes" id="UP000233332"/>
    </source>
</evidence>
<evidence type="ECO:0000259" key="7">
    <source>
        <dbReference type="Pfam" id="PF08340"/>
    </source>
</evidence>
<reference evidence="8 9" key="1">
    <citation type="submission" date="2017-09" db="EMBL/GenBank/DDBJ databases">
        <title>Biodiversity and function of Thalassospira species in the particle-attached aromatic-hydrocarbon-degrading consortia from the surface seawater of the China South Sea.</title>
        <authorList>
            <person name="Dong C."/>
            <person name="Lai Q."/>
            <person name="Shao Z."/>
        </authorList>
    </citation>
    <scope>NUCLEOTIDE SEQUENCE [LARGE SCALE GENOMIC DNA]</scope>
    <source>
        <strain evidence="8 9">139Z-12</strain>
    </source>
</reference>
<accession>A0A2N3L2B7</accession>
<feature type="domain" description="Endoribonuclease YicC-like C-terminal" evidence="7">
    <location>
        <begin position="179"/>
        <end position="294"/>
    </location>
</feature>
<evidence type="ECO:0000256" key="3">
    <source>
        <dbReference type="ARBA" id="ARBA00022759"/>
    </source>
</evidence>
<dbReference type="Pfam" id="PF03755">
    <property type="entry name" value="YicC-like_N"/>
    <property type="match status" value="1"/>
</dbReference>
<evidence type="ECO:0000256" key="5">
    <source>
        <dbReference type="ARBA" id="ARBA00035648"/>
    </source>
</evidence>
<evidence type="ECO:0000256" key="4">
    <source>
        <dbReference type="ARBA" id="ARBA00022801"/>
    </source>
</evidence>
<keyword evidence="4" id="KW-0378">Hydrolase</keyword>
<keyword evidence="9" id="KW-1185">Reference proteome</keyword>
<evidence type="ECO:0000259" key="6">
    <source>
        <dbReference type="Pfam" id="PF03755"/>
    </source>
</evidence>
<sequence>MTVSSMTGFARTDGAADGFGWTWELRSVNGKGLDVRVRLNGGFERLEAKVRDAVSKRFKRGNMGVTLNVVRASDGSTYQVNRELLSELVSLAEEFDNTSSLSAGTIADLMNVRGVLETVETQEDDASRDARDGAVLASLSDAIDQMDAHRAEEGAKLDAMLRGHVDNIEATVTHAESCASARGDAIKERLKRQIDELMDAGKFDPERLHQEAALLATKADIREEIDRLKAHIIAARDMLTKGGAIGRKLDFLCQEFNREANTLCSKANDIELTNCGMELKVIIDQLREQVQNVE</sequence>
<name>A0A2N3L2B7_9PROT</name>
<feature type="domain" description="Endoribonuclease YicC-like N-terminal" evidence="6">
    <location>
        <begin position="3"/>
        <end position="158"/>
    </location>
</feature>
<dbReference type="GO" id="GO:0004521">
    <property type="term" value="F:RNA endonuclease activity"/>
    <property type="evidence" value="ECO:0007669"/>
    <property type="project" value="InterPro"/>
</dbReference>
<organism evidence="8 9">
    <name type="scientific">Thalassospira lohafexi</name>
    <dbReference type="NCBI Taxonomy" id="744227"/>
    <lineage>
        <taxon>Bacteria</taxon>
        <taxon>Pseudomonadati</taxon>
        <taxon>Pseudomonadota</taxon>
        <taxon>Alphaproteobacteria</taxon>
        <taxon>Rhodospirillales</taxon>
        <taxon>Thalassospiraceae</taxon>
        <taxon>Thalassospira</taxon>
    </lineage>
</organism>
<dbReference type="PANTHER" id="PTHR30636:SF3">
    <property type="entry name" value="UPF0701 PROTEIN YICC"/>
    <property type="match status" value="1"/>
</dbReference>
<dbReference type="InterPro" id="IPR013551">
    <property type="entry name" value="YicC-like_C"/>
</dbReference>
<dbReference type="AlphaFoldDB" id="A0A2N3L2B7"/>
<dbReference type="Proteomes" id="UP000233332">
    <property type="component" value="Unassembled WGS sequence"/>
</dbReference>